<evidence type="ECO:0000313" key="3">
    <source>
        <dbReference type="Proteomes" id="UP001501371"/>
    </source>
</evidence>
<evidence type="ECO:0000256" key="1">
    <source>
        <dbReference type="SAM" id="MobiDB-lite"/>
    </source>
</evidence>
<comment type="caution">
    <text evidence="2">The sequence shown here is derived from an EMBL/GenBank/DDBJ whole genome shotgun (WGS) entry which is preliminary data.</text>
</comment>
<dbReference type="EMBL" id="BAAAKV010000045">
    <property type="protein sequence ID" value="GAA1184179.1"/>
    <property type="molecule type" value="Genomic_DNA"/>
</dbReference>
<reference evidence="2 3" key="1">
    <citation type="journal article" date="2019" name="Int. J. Syst. Evol. Microbiol.">
        <title>The Global Catalogue of Microorganisms (GCM) 10K type strain sequencing project: providing services to taxonomists for standard genome sequencing and annotation.</title>
        <authorList>
            <consortium name="The Broad Institute Genomics Platform"/>
            <consortium name="The Broad Institute Genome Sequencing Center for Infectious Disease"/>
            <person name="Wu L."/>
            <person name="Ma J."/>
        </authorList>
    </citation>
    <scope>NUCLEOTIDE SEQUENCE [LARGE SCALE GENOMIC DNA]</scope>
    <source>
        <strain evidence="2 3">JCM 12696</strain>
    </source>
</reference>
<sequence>MGGVDGAARFGRLGRVCLLMAHEIPFGSASLSVPGGPVWPPRDGGDVGPRRQPMTGRPAKRSSRFPRIPPVDSSGLIPRTHACPGILGAMTTLDERLDGTYRGAAA</sequence>
<protein>
    <submittedName>
        <fullName evidence="2">Uncharacterized protein</fullName>
    </submittedName>
</protein>
<dbReference type="Proteomes" id="UP001501371">
    <property type="component" value="Unassembled WGS sequence"/>
</dbReference>
<evidence type="ECO:0000313" key="2">
    <source>
        <dbReference type="EMBL" id="GAA1184179.1"/>
    </source>
</evidence>
<gene>
    <name evidence="2" type="ORF">GCM10009654_47090</name>
</gene>
<proteinExistence type="predicted"/>
<name>A0ABN1V2J0_9ACTN</name>
<keyword evidence="3" id="KW-1185">Reference proteome</keyword>
<feature type="region of interest" description="Disordered" evidence="1">
    <location>
        <begin position="31"/>
        <end position="77"/>
    </location>
</feature>
<organism evidence="2 3">
    <name type="scientific">Streptomyces hebeiensis</name>
    <dbReference type="NCBI Taxonomy" id="229486"/>
    <lineage>
        <taxon>Bacteria</taxon>
        <taxon>Bacillati</taxon>
        <taxon>Actinomycetota</taxon>
        <taxon>Actinomycetes</taxon>
        <taxon>Kitasatosporales</taxon>
        <taxon>Streptomycetaceae</taxon>
        <taxon>Streptomyces</taxon>
    </lineage>
</organism>
<accession>A0ABN1V2J0</accession>